<dbReference type="EMBL" id="CP149782">
    <property type="protein sequence ID" value="WYF45210.1"/>
    <property type="molecule type" value="Genomic_DNA"/>
</dbReference>
<evidence type="ECO:0000313" key="1">
    <source>
        <dbReference type="EMBL" id="WYF45210.1"/>
    </source>
</evidence>
<dbReference type="AlphaFoldDB" id="A0AAU6Q3J4"/>
<protein>
    <submittedName>
        <fullName evidence="1">Uncharacterized protein</fullName>
    </submittedName>
</protein>
<dbReference type="RefSeq" id="WP_339096394.1">
    <property type="nucleotide sequence ID" value="NZ_CP149782.1"/>
</dbReference>
<organism evidence="1">
    <name type="scientific">Deinococcus sp. VB142</name>
    <dbReference type="NCBI Taxonomy" id="3112952"/>
    <lineage>
        <taxon>Bacteria</taxon>
        <taxon>Thermotogati</taxon>
        <taxon>Deinococcota</taxon>
        <taxon>Deinococci</taxon>
        <taxon>Deinococcales</taxon>
        <taxon>Deinococcaceae</taxon>
        <taxon>Deinococcus</taxon>
    </lineage>
</organism>
<reference evidence="1" key="1">
    <citation type="submission" date="2024-03" db="EMBL/GenBank/DDBJ databases">
        <title>Deinococcus weizhi sp. nov., isolated from human skin.</title>
        <authorList>
            <person name="Wei Z."/>
            <person name="Tian F."/>
            <person name="Yang C."/>
            <person name="Xin L.T."/>
            <person name="Wen Z.J."/>
            <person name="Lan K.C."/>
            <person name="Yu L."/>
            <person name="Zhe W."/>
            <person name="Dan F.D."/>
            <person name="Jun W."/>
            <person name="Rui Z."/>
            <person name="Yong X.J."/>
            <person name="Ting Y."/>
            <person name="Wei X."/>
            <person name="Xu Z.G."/>
            <person name="Xin Z."/>
            <person name="Dong F.G."/>
            <person name="Ni X.M."/>
            <person name="Zheng M.G."/>
            <person name="Chun Y."/>
            <person name="Qian W.X."/>
        </authorList>
    </citation>
    <scope>NUCLEOTIDE SEQUENCE</scope>
    <source>
        <strain evidence="1">VB142</strain>
    </source>
</reference>
<gene>
    <name evidence="1" type="ORF">WDJ50_03550</name>
</gene>
<sequence length="123" mass="13492">MRILVLAVLAALAVLYFTVGLRFGYVTLTETQLFNATGTNTYVFRTLEDRQQVGVTGTCRVRSGRATLRLFGPTGTQVAGQVCQKGEWSLNVMGSGKTGNYRLEVEFDKYTGSINLNETRAGE</sequence>
<name>A0AAU6Q3J4_9DEIO</name>
<accession>A0AAU6Q3J4</accession>
<proteinExistence type="predicted"/>